<accession>A0A6V7X1Y7</accession>
<dbReference type="Gene3D" id="3.30.40.10">
    <property type="entry name" value="Zinc/RING finger domain, C3HC4 (zinc finger)"/>
    <property type="match status" value="1"/>
</dbReference>
<dbReference type="Proteomes" id="UP000580250">
    <property type="component" value="Unassembled WGS sequence"/>
</dbReference>
<evidence type="ECO:0000256" key="4">
    <source>
        <dbReference type="PROSITE-ProRule" id="PRU00175"/>
    </source>
</evidence>
<evidence type="ECO:0000313" key="7">
    <source>
        <dbReference type="Proteomes" id="UP000580250"/>
    </source>
</evidence>
<dbReference type="GO" id="GO:0008270">
    <property type="term" value="F:zinc ion binding"/>
    <property type="evidence" value="ECO:0007669"/>
    <property type="project" value="UniProtKB-KW"/>
</dbReference>
<dbReference type="InterPro" id="IPR001841">
    <property type="entry name" value="Znf_RING"/>
</dbReference>
<keyword evidence="2 4" id="KW-0863">Zinc-finger</keyword>
<protein>
    <recommendedName>
        <fullName evidence="5">RING-type domain-containing protein</fullName>
    </recommendedName>
</protein>
<dbReference type="Gene3D" id="2.60.120.920">
    <property type="match status" value="1"/>
</dbReference>
<dbReference type="EMBL" id="CAJEWN010001013">
    <property type="protein sequence ID" value="CAD2193213.1"/>
    <property type="molecule type" value="Genomic_DNA"/>
</dbReference>
<proteinExistence type="predicted"/>
<gene>
    <name evidence="6" type="ORF">MENT_LOCUS46148</name>
</gene>
<dbReference type="InterPro" id="IPR043136">
    <property type="entry name" value="B30.2/SPRY_sf"/>
</dbReference>
<dbReference type="OrthoDB" id="5855253at2759"/>
<keyword evidence="3" id="KW-0862">Zinc</keyword>
<evidence type="ECO:0000256" key="2">
    <source>
        <dbReference type="ARBA" id="ARBA00022771"/>
    </source>
</evidence>
<evidence type="ECO:0000259" key="5">
    <source>
        <dbReference type="PROSITE" id="PS50089"/>
    </source>
</evidence>
<feature type="domain" description="RING-type" evidence="5">
    <location>
        <begin position="9"/>
        <end position="51"/>
    </location>
</feature>
<dbReference type="PROSITE" id="PS50089">
    <property type="entry name" value="ZF_RING_2"/>
    <property type="match status" value="1"/>
</dbReference>
<comment type="caution">
    <text evidence="6">The sequence shown here is derived from an EMBL/GenBank/DDBJ whole genome shotgun (WGS) entry which is preliminary data.</text>
</comment>
<dbReference type="AlphaFoldDB" id="A0A6V7X1Y7"/>
<organism evidence="6 7">
    <name type="scientific">Meloidogyne enterolobii</name>
    <name type="common">Root-knot nematode worm</name>
    <name type="synonym">Meloidogyne mayaguensis</name>
    <dbReference type="NCBI Taxonomy" id="390850"/>
    <lineage>
        <taxon>Eukaryota</taxon>
        <taxon>Metazoa</taxon>
        <taxon>Ecdysozoa</taxon>
        <taxon>Nematoda</taxon>
        <taxon>Chromadorea</taxon>
        <taxon>Rhabditida</taxon>
        <taxon>Tylenchina</taxon>
        <taxon>Tylenchomorpha</taxon>
        <taxon>Tylenchoidea</taxon>
        <taxon>Meloidogynidae</taxon>
        <taxon>Meloidogyninae</taxon>
        <taxon>Meloidogyne</taxon>
    </lineage>
</organism>
<dbReference type="PANTHER" id="PTHR45969:SF69">
    <property type="entry name" value="FINGER DOMAIN PROTEIN, PUTATIVE (AFU_ORTHOLOGUE AFUA_3G12190)-RELATED"/>
    <property type="match status" value="1"/>
</dbReference>
<name>A0A6V7X1Y7_MELEN</name>
<dbReference type="SMART" id="SM00184">
    <property type="entry name" value="RING"/>
    <property type="match status" value="1"/>
</dbReference>
<keyword evidence="1" id="KW-0479">Metal-binding</keyword>
<reference evidence="6 7" key="1">
    <citation type="submission" date="2020-08" db="EMBL/GenBank/DDBJ databases">
        <authorList>
            <person name="Koutsovoulos G."/>
            <person name="Danchin GJ E."/>
        </authorList>
    </citation>
    <scope>NUCLEOTIDE SEQUENCE [LARGE SCALE GENOMIC DNA]</scope>
</reference>
<evidence type="ECO:0000256" key="1">
    <source>
        <dbReference type="ARBA" id="ARBA00022723"/>
    </source>
</evidence>
<sequence>MVYYKFGRCTVCQFRLRPDNVYTLKNCNHTFHRQCITRWITEGSQDCPRCRVSATLDDIKQLFVEEAGDSSDDSGDELTQSSSNMITKNPNKEICDLTIKLNNLACIYAKFVKIKNKWSEIDTKYNCCDNNCINTFEPMSKCTEGNGFVNLINDELILYVDYLGGKGTYDKNVAVYAENSFKKPQNCLNYSLYYFECKINGELANFEKIWIFIGLKNLNTKKYILYSAKDSITNEEDETFKIENISLNNNDIFGCGLVYPPSNMSNKFPYIFFTQNGKQIGKGVLLKDNSDLYKPFVELKCCSVKANFGNDLELKPFKYDISKHLILEEFY</sequence>
<dbReference type="InterPro" id="IPR013083">
    <property type="entry name" value="Znf_RING/FYVE/PHD"/>
</dbReference>
<dbReference type="CDD" id="cd16448">
    <property type="entry name" value="RING-H2"/>
    <property type="match status" value="1"/>
</dbReference>
<dbReference type="SUPFAM" id="SSF57850">
    <property type="entry name" value="RING/U-box"/>
    <property type="match status" value="1"/>
</dbReference>
<evidence type="ECO:0000256" key="3">
    <source>
        <dbReference type="ARBA" id="ARBA00022833"/>
    </source>
</evidence>
<evidence type="ECO:0000313" key="6">
    <source>
        <dbReference type="EMBL" id="CAD2193213.1"/>
    </source>
</evidence>
<dbReference type="Pfam" id="PF13639">
    <property type="entry name" value="zf-RING_2"/>
    <property type="match status" value="1"/>
</dbReference>
<dbReference type="PANTHER" id="PTHR45969">
    <property type="entry name" value="RING ZINC FINGER PROTEIN-RELATED"/>
    <property type="match status" value="1"/>
</dbReference>
<dbReference type="GO" id="GO:0061630">
    <property type="term" value="F:ubiquitin protein ligase activity"/>
    <property type="evidence" value="ECO:0007669"/>
    <property type="project" value="TreeGrafter"/>
</dbReference>
<dbReference type="GO" id="GO:0016567">
    <property type="term" value="P:protein ubiquitination"/>
    <property type="evidence" value="ECO:0007669"/>
    <property type="project" value="TreeGrafter"/>
</dbReference>